<dbReference type="OrthoDB" id="62952at2759"/>
<comment type="caution">
    <text evidence="1">The sequence shown here is derived from an EMBL/GenBank/DDBJ whole genome shotgun (WGS) entry which is preliminary data.</text>
</comment>
<evidence type="ECO:0000313" key="2">
    <source>
        <dbReference type="Proteomes" id="UP000007978"/>
    </source>
</evidence>
<dbReference type="Proteomes" id="UP000007978">
    <property type="component" value="Chromosome 1"/>
</dbReference>
<name>K3VEV9_FUSPC</name>
<sequence length="135" mass="15056">MASIIDESRLGSPNHVLSSDVPAEAREKTCNKNLVASGPVFVFQDSPSRPIEFFVPGKPAHWPAQFRKDKQQETDAIFYSSNHFHFVDTKTRRETSILQAFLVSLTSTHAHLLSHVSLSFPALEAAQERPEVLAL</sequence>
<dbReference type="EMBL" id="AFNW01000193">
    <property type="protein sequence ID" value="EKJ72419.1"/>
    <property type="molecule type" value="Genomic_DNA"/>
</dbReference>
<reference evidence="1 2" key="1">
    <citation type="journal article" date="2012" name="PLoS Pathog.">
        <title>Comparative pathogenomics reveals horizontally acquired novel virulence genes in fungi infecting cereal hosts.</title>
        <authorList>
            <person name="Gardiner D.M."/>
            <person name="McDonald M.C."/>
            <person name="Covarelli L."/>
            <person name="Solomon P.S."/>
            <person name="Rusu A.G."/>
            <person name="Marshall M."/>
            <person name="Kazan K."/>
            <person name="Chakraborty S."/>
            <person name="McDonald B.A."/>
            <person name="Manners J.M."/>
        </authorList>
    </citation>
    <scope>NUCLEOTIDE SEQUENCE [LARGE SCALE GENOMIC DNA]</scope>
    <source>
        <strain evidence="1 2">CS3096</strain>
    </source>
</reference>
<gene>
    <name evidence="1" type="ORF">FPSE_07443</name>
</gene>
<dbReference type="HOGENOM" id="CLU_1885893_0_0_1"/>
<protein>
    <submittedName>
        <fullName evidence="1">Uncharacterized protein</fullName>
    </submittedName>
</protein>
<accession>K3VEV9</accession>
<dbReference type="AlphaFoldDB" id="K3VEV9"/>
<keyword evidence="2" id="KW-1185">Reference proteome</keyword>
<dbReference type="GeneID" id="20366061"/>
<dbReference type="KEGG" id="fpu:FPSE_07443"/>
<dbReference type="eggNOG" id="ENOG502SQKC">
    <property type="taxonomic scope" value="Eukaryota"/>
</dbReference>
<organism evidence="1 2">
    <name type="scientific">Fusarium pseudograminearum (strain CS3096)</name>
    <name type="common">Wheat and barley crown-rot fungus</name>
    <dbReference type="NCBI Taxonomy" id="1028729"/>
    <lineage>
        <taxon>Eukaryota</taxon>
        <taxon>Fungi</taxon>
        <taxon>Dikarya</taxon>
        <taxon>Ascomycota</taxon>
        <taxon>Pezizomycotina</taxon>
        <taxon>Sordariomycetes</taxon>
        <taxon>Hypocreomycetidae</taxon>
        <taxon>Hypocreales</taxon>
        <taxon>Nectriaceae</taxon>
        <taxon>Fusarium</taxon>
    </lineage>
</organism>
<evidence type="ECO:0000313" key="1">
    <source>
        <dbReference type="EMBL" id="EKJ72419.1"/>
    </source>
</evidence>
<proteinExistence type="predicted"/>
<dbReference type="RefSeq" id="XP_009258836.1">
    <property type="nucleotide sequence ID" value="XM_009260561.1"/>
</dbReference>